<dbReference type="InterPro" id="IPR036236">
    <property type="entry name" value="Znf_C2H2_sf"/>
</dbReference>
<dbReference type="InterPro" id="IPR013087">
    <property type="entry name" value="Znf_C2H2_type"/>
</dbReference>
<dbReference type="SMART" id="SM00355">
    <property type="entry name" value="ZnF_C2H2"/>
    <property type="match status" value="3"/>
</dbReference>
<evidence type="ECO:0000256" key="2">
    <source>
        <dbReference type="ARBA" id="ARBA00022737"/>
    </source>
</evidence>
<keyword evidence="2" id="KW-0677">Repeat</keyword>
<dbReference type="InterPro" id="IPR055185">
    <property type="entry name" value="C2CH-4th_BIRD-IDD"/>
</dbReference>
<evidence type="ECO:0000313" key="11">
    <source>
        <dbReference type="Proteomes" id="UP001341840"/>
    </source>
</evidence>
<gene>
    <name evidence="10" type="ORF">PIB30_003427</name>
</gene>
<dbReference type="InterPro" id="IPR055187">
    <property type="entry name" value="C2CH-3rd_BIRD-IDD"/>
</dbReference>
<dbReference type="Pfam" id="PF00096">
    <property type="entry name" value="zf-C2H2"/>
    <property type="match status" value="1"/>
</dbReference>
<keyword evidence="3 7" id="KW-0863">Zinc-finger</keyword>
<keyword evidence="4" id="KW-0862">Zinc</keyword>
<evidence type="ECO:0000313" key="10">
    <source>
        <dbReference type="EMBL" id="MED6155240.1"/>
    </source>
</evidence>
<name>A0ABU6U469_9FABA</name>
<dbReference type="SUPFAM" id="SSF57667">
    <property type="entry name" value="beta-beta-alpha zinc fingers"/>
    <property type="match status" value="1"/>
</dbReference>
<evidence type="ECO:0000256" key="8">
    <source>
        <dbReference type="SAM" id="MobiDB-lite"/>
    </source>
</evidence>
<keyword evidence="1" id="KW-0479">Metal-binding</keyword>
<dbReference type="Gene3D" id="3.30.160.60">
    <property type="entry name" value="Classic Zinc Finger"/>
    <property type="match status" value="2"/>
</dbReference>
<evidence type="ECO:0000256" key="6">
    <source>
        <dbReference type="ARBA" id="ARBA00023163"/>
    </source>
</evidence>
<dbReference type="PANTHER" id="PTHR10593:SF181">
    <property type="entry name" value="C2H2-TYPE DOMAIN-CONTAINING PROTEIN"/>
    <property type="match status" value="1"/>
</dbReference>
<dbReference type="InterPro" id="IPR055186">
    <property type="entry name" value="C2H2-2nd_BIRD-IDD"/>
</dbReference>
<dbReference type="PANTHER" id="PTHR10593">
    <property type="entry name" value="SERINE/THREONINE-PROTEIN KINASE RIO"/>
    <property type="match status" value="1"/>
</dbReference>
<evidence type="ECO:0000256" key="4">
    <source>
        <dbReference type="ARBA" id="ARBA00022833"/>
    </source>
</evidence>
<feature type="domain" description="C2H2-type" evidence="9">
    <location>
        <begin position="22"/>
        <end position="44"/>
    </location>
</feature>
<dbReference type="Pfam" id="PF22992">
    <property type="entry name" value="C2CH-4th_BIRD-IDD"/>
    <property type="match status" value="1"/>
</dbReference>
<evidence type="ECO:0000256" key="5">
    <source>
        <dbReference type="ARBA" id="ARBA00023015"/>
    </source>
</evidence>
<keyword evidence="6" id="KW-0804">Transcription</keyword>
<sequence>MTDPSAEVVALSPTTLMATNRFVCEICNKGFQRDQNLQLHRRGHNLPWKLRQRTSTEVKKRVYVCPEPSCVHHNPARALGDLTGIKKHYSRKHGEKKWKCDKCSKRYAVQSDWKAHQKTCGTREYKCDCGTIFSRRDSFITHRAFCDALTEENNRVSNNLHHQGLTSGMPPSLQSSQINNPLNTITNNNSPDQFITDYVHSPSFKSLPLPQELIIQTSSSSPFNNKSMSSNSCSSSALQLSSSGFNNVLLSAAAAAVSSSSSSAHMSATALLQKAAQMGATASNNSMNSPMMQKSFSMGTTTMAGPDHATVVTTRPSPPPPPPYSGAIHEYHHHHHHQPNIAGVSGGGAFTNQLLQKEIVSQLFDANTSSTSNNDMGMYGQMFMATATTTEHSNHNNNNGGLMKISGNNVEQDVSTTTSSGLIIHARDSDNNNNNTIMAEASRFGGGGGGGSDDDIATVHDFLGIGGGSIGSTGAATATLNQQRLQIMNHFHHHIPHHAADSAMDKTMWDV</sequence>
<feature type="region of interest" description="Disordered" evidence="8">
    <location>
        <begin position="314"/>
        <end position="338"/>
    </location>
</feature>
<comment type="caution">
    <text evidence="10">The sequence shown here is derived from an EMBL/GenBank/DDBJ whole genome shotgun (WGS) entry which is preliminary data.</text>
</comment>
<dbReference type="InterPro" id="IPR031140">
    <property type="entry name" value="IDD1-16"/>
</dbReference>
<keyword evidence="11" id="KW-1185">Reference proteome</keyword>
<evidence type="ECO:0000256" key="3">
    <source>
        <dbReference type="ARBA" id="ARBA00022771"/>
    </source>
</evidence>
<evidence type="ECO:0000256" key="7">
    <source>
        <dbReference type="PROSITE-ProRule" id="PRU00042"/>
    </source>
</evidence>
<dbReference type="EMBL" id="JASCZI010120835">
    <property type="protein sequence ID" value="MED6155240.1"/>
    <property type="molecule type" value="Genomic_DNA"/>
</dbReference>
<protein>
    <recommendedName>
        <fullName evidence="9">C2H2-type domain-containing protein</fullName>
    </recommendedName>
</protein>
<keyword evidence="5" id="KW-0805">Transcription regulation</keyword>
<dbReference type="Proteomes" id="UP001341840">
    <property type="component" value="Unassembled WGS sequence"/>
</dbReference>
<evidence type="ECO:0000259" key="9">
    <source>
        <dbReference type="PROSITE" id="PS50157"/>
    </source>
</evidence>
<reference evidence="10 11" key="1">
    <citation type="journal article" date="2023" name="Plants (Basel)">
        <title>Bridging the Gap: Combining Genomics and Transcriptomics Approaches to Understand Stylosanthes scabra, an Orphan Legume from the Brazilian Caatinga.</title>
        <authorList>
            <person name="Ferreira-Neto J.R.C."/>
            <person name="da Silva M.D."/>
            <person name="Binneck E."/>
            <person name="de Melo N.F."/>
            <person name="da Silva R.H."/>
            <person name="de Melo A.L.T.M."/>
            <person name="Pandolfi V."/>
            <person name="Bustamante F.O."/>
            <person name="Brasileiro-Vidal A.C."/>
            <person name="Benko-Iseppon A.M."/>
        </authorList>
    </citation>
    <scope>NUCLEOTIDE SEQUENCE [LARGE SCALE GENOMIC DNA]</scope>
    <source>
        <tissue evidence="10">Leaves</tissue>
    </source>
</reference>
<dbReference type="Pfam" id="PF22995">
    <property type="entry name" value="C2CH-3rd_BIRD-IDD"/>
    <property type="match status" value="1"/>
</dbReference>
<evidence type="ECO:0000256" key="1">
    <source>
        <dbReference type="ARBA" id="ARBA00022723"/>
    </source>
</evidence>
<dbReference type="Pfam" id="PF22996">
    <property type="entry name" value="C2H2-2nd_BIRD-IDD"/>
    <property type="match status" value="1"/>
</dbReference>
<proteinExistence type="predicted"/>
<dbReference type="PROSITE" id="PS00028">
    <property type="entry name" value="ZINC_FINGER_C2H2_1"/>
    <property type="match status" value="1"/>
</dbReference>
<dbReference type="PROSITE" id="PS50157">
    <property type="entry name" value="ZINC_FINGER_C2H2_2"/>
    <property type="match status" value="1"/>
</dbReference>
<organism evidence="10 11">
    <name type="scientific">Stylosanthes scabra</name>
    <dbReference type="NCBI Taxonomy" id="79078"/>
    <lineage>
        <taxon>Eukaryota</taxon>
        <taxon>Viridiplantae</taxon>
        <taxon>Streptophyta</taxon>
        <taxon>Embryophyta</taxon>
        <taxon>Tracheophyta</taxon>
        <taxon>Spermatophyta</taxon>
        <taxon>Magnoliopsida</taxon>
        <taxon>eudicotyledons</taxon>
        <taxon>Gunneridae</taxon>
        <taxon>Pentapetalae</taxon>
        <taxon>rosids</taxon>
        <taxon>fabids</taxon>
        <taxon>Fabales</taxon>
        <taxon>Fabaceae</taxon>
        <taxon>Papilionoideae</taxon>
        <taxon>50 kb inversion clade</taxon>
        <taxon>dalbergioids sensu lato</taxon>
        <taxon>Dalbergieae</taxon>
        <taxon>Pterocarpus clade</taxon>
        <taxon>Stylosanthes</taxon>
    </lineage>
</organism>
<accession>A0ABU6U469</accession>